<evidence type="ECO:0000256" key="3">
    <source>
        <dbReference type="ARBA" id="ARBA00011774"/>
    </source>
</evidence>
<proteinExistence type="inferred from homology"/>
<dbReference type="EC" id="2.5.1.16" evidence="4"/>
<accession>A0A8D8VLB0</accession>
<dbReference type="PANTHER" id="PTHR11558:SF11">
    <property type="entry name" value="SPERMIDINE SYNTHASE"/>
    <property type="match status" value="1"/>
</dbReference>
<dbReference type="AlphaFoldDB" id="A0A8D8VLB0"/>
<dbReference type="NCBIfam" id="TIGR00417">
    <property type="entry name" value="speE"/>
    <property type="match status" value="1"/>
</dbReference>
<evidence type="ECO:0000259" key="12">
    <source>
        <dbReference type="PROSITE" id="PS51006"/>
    </source>
</evidence>
<dbReference type="PANTHER" id="PTHR11558">
    <property type="entry name" value="SPERMIDINE/SPERMINE SYNTHASE"/>
    <property type="match status" value="1"/>
</dbReference>
<dbReference type="HAMAP" id="MF_00198">
    <property type="entry name" value="Spermidine_synth"/>
    <property type="match status" value="1"/>
</dbReference>
<dbReference type="GO" id="GO:0005829">
    <property type="term" value="C:cytosol"/>
    <property type="evidence" value="ECO:0007669"/>
    <property type="project" value="TreeGrafter"/>
</dbReference>
<evidence type="ECO:0000256" key="9">
    <source>
        <dbReference type="ARBA" id="ARBA00082964"/>
    </source>
</evidence>
<organism evidence="13">
    <name type="scientific">Cacopsylla melanoneura</name>
    <dbReference type="NCBI Taxonomy" id="428564"/>
    <lineage>
        <taxon>Eukaryota</taxon>
        <taxon>Metazoa</taxon>
        <taxon>Ecdysozoa</taxon>
        <taxon>Arthropoda</taxon>
        <taxon>Hexapoda</taxon>
        <taxon>Insecta</taxon>
        <taxon>Pterygota</taxon>
        <taxon>Neoptera</taxon>
        <taxon>Paraneoptera</taxon>
        <taxon>Hemiptera</taxon>
        <taxon>Sternorrhyncha</taxon>
        <taxon>Psylloidea</taxon>
        <taxon>Psyllidae</taxon>
        <taxon>Psyllinae</taxon>
        <taxon>Cacopsylla</taxon>
    </lineage>
</organism>
<comment type="catalytic activity">
    <reaction evidence="6">
        <text>S-adenosyl 3-(methylsulfanyl)propylamine + putrescine = S-methyl-5'-thioadenosine + spermidine + H(+)</text>
        <dbReference type="Rhea" id="RHEA:12721"/>
        <dbReference type="ChEBI" id="CHEBI:15378"/>
        <dbReference type="ChEBI" id="CHEBI:17509"/>
        <dbReference type="ChEBI" id="CHEBI:57443"/>
        <dbReference type="ChEBI" id="CHEBI:57834"/>
        <dbReference type="ChEBI" id="CHEBI:326268"/>
        <dbReference type="EC" id="2.5.1.16"/>
    </reaction>
</comment>
<comment type="function">
    <text evidence="7">Catalyzes the production of spermidine from putrescine and decarboxylated S-adenosylmethionine (dcSAM). Has a strong preference for putrescine as substrate, and has very low activity towards 1,3-diaminopropane. Has extremely low activity towards spermidine.</text>
</comment>
<comment type="similarity">
    <text evidence="2 11">Belongs to the spermidine/spermine synthase family.</text>
</comment>
<keyword evidence="5 10" id="KW-0808">Transferase</keyword>
<dbReference type="GO" id="GO:0004766">
    <property type="term" value="F:spermidine synthase activity"/>
    <property type="evidence" value="ECO:0007669"/>
    <property type="project" value="UniProtKB-EC"/>
</dbReference>
<feature type="domain" description="PABS" evidence="12">
    <location>
        <begin position="6"/>
        <end position="241"/>
    </location>
</feature>
<dbReference type="PROSITE" id="PS51006">
    <property type="entry name" value="PABS_2"/>
    <property type="match status" value="1"/>
</dbReference>
<evidence type="ECO:0000256" key="11">
    <source>
        <dbReference type="RuleBase" id="RU003836"/>
    </source>
</evidence>
<dbReference type="FunFam" id="2.30.140.10:FF:000001">
    <property type="entry name" value="SPE3p Spermidine synthase"/>
    <property type="match status" value="1"/>
</dbReference>
<dbReference type="PROSITE" id="PS01330">
    <property type="entry name" value="PABS_1"/>
    <property type="match status" value="1"/>
</dbReference>
<dbReference type="Pfam" id="PF17284">
    <property type="entry name" value="Spermine_synt_N"/>
    <property type="match status" value="1"/>
</dbReference>
<evidence type="ECO:0000256" key="2">
    <source>
        <dbReference type="ARBA" id="ARBA00007867"/>
    </source>
</evidence>
<dbReference type="CDD" id="cd02440">
    <property type="entry name" value="AdoMet_MTases"/>
    <property type="match status" value="1"/>
</dbReference>
<sequence>MDSLQKGWFSELSPLWPGVSLSLEVEEVLHSEQSEYQKINVLKTKEFGTALILDGVIQCTEFDEFAYSEMIAFLPLCSHPDPKSVLIVGGGDGGVVREVLKHPSVQSAYLVEIDARVMEVSRQYLPNMAVGLNHPRLKVHVGDGFKFMQEHEKEFDVIITDSSDPVGPAESLFQASYFDLMSRALKPGGIVCSQAGTLWYSLQCVSSTLQHCRSVFKSSAYAAASVPTYPSGQIGFVLGSLNKDTNFQTPLRTFSPSELETMKLRYYSKEIHTAAFTLPFFAREALSKVS</sequence>
<dbReference type="FunFam" id="3.40.50.150:FF:000013">
    <property type="entry name" value="Spermidine synthase"/>
    <property type="match status" value="1"/>
</dbReference>
<dbReference type="InterPro" id="IPR001045">
    <property type="entry name" value="Spermi_synthase"/>
</dbReference>
<dbReference type="EMBL" id="HBUF01063785">
    <property type="protein sequence ID" value="CAG6626907.1"/>
    <property type="molecule type" value="Transcribed_RNA"/>
</dbReference>
<dbReference type="InterPro" id="IPR029063">
    <property type="entry name" value="SAM-dependent_MTases_sf"/>
</dbReference>
<dbReference type="EMBL" id="HBUF01347853">
    <property type="protein sequence ID" value="CAG6711152.1"/>
    <property type="molecule type" value="Transcribed_RNA"/>
</dbReference>
<evidence type="ECO:0000256" key="1">
    <source>
        <dbReference type="ARBA" id="ARBA00005123"/>
    </source>
</evidence>
<dbReference type="Pfam" id="PF01564">
    <property type="entry name" value="Spermine_synth"/>
    <property type="match status" value="1"/>
</dbReference>
<dbReference type="InterPro" id="IPR035246">
    <property type="entry name" value="Spermidine_synt_N"/>
</dbReference>
<dbReference type="EMBL" id="HBUF01063788">
    <property type="protein sequence ID" value="CAG6626913.1"/>
    <property type="molecule type" value="Transcribed_RNA"/>
</dbReference>
<evidence type="ECO:0000256" key="5">
    <source>
        <dbReference type="ARBA" id="ARBA00022679"/>
    </source>
</evidence>
<feature type="active site" description="Proton acceptor" evidence="10">
    <location>
        <position position="161"/>
    </location>
</feature>
<name>A0A8D8VLB0_9HEMI</name>
<evidence type="ECO:0000256" key="6">
    <source>
        <dbReference type="ARBA" id="ARBA00049307"/>
    </source>
</evidence>
<dbReference type="InterPro" id="IPR037163">
    <property type="entry name" value="Spermidine_synt_N_sf"/>
</dbReference>
<protein>
    <recommendedName>
        <fullName evidence="8">Spermidine synthase</fullName>
        <ecNumber evidence="4">2.5.1.16</ecNumber>
    </recommendedName>
    <alternativeName>
        <fullName evidence="9">Putrescine aminopropyltransferase</fullName>
    </alternativeName>
</protein>
<evidence type="ECO:0000256" key="7">
    <source>
        <dbReference type="ARBA" id="ARBA00053963"/>
    </source>
</evidence>
<evidence type="ECO:0000313" key="13">
    <source>
        <dbReference type="EMBL" id="CAG6626913.1"/>
    </source>
</evidence>
<keyword evidence="10" id="KW-0620">Polyamine biosynthesis</keyword>
<evidence type="ECO:0000256" key="8">
    <source>
        <dbReference type="ARBA" id="ARBA00072554"/>
    </source>
</evidence>
<dbReference type="NCBIfam" id="NF002010">
    <property type="entry name" value="PRK00811.1"/>
    <property type="match status" value="1"/>
</dbReference>
<comment type="pathway">
    <text evidence="1">Amine and polyamine biosynthesis; spermidine biosynthesis; spermidine from putrescine: step 1/1.</text>
</comment>
<comment type="subunit">
    <text evidence="3">Homodimer or homotetramer.</text>
</comment>
<dbReference type="SUPFAM" id="SSF53335">
    <property type="entry name" value="S-adenosyl-L-methionine-dependent methyltransferases"/>
    <property type="match status" value="1"/>
</dbReference>
<dbReference type="InterPro" id="IPR030373">
    <property type="entry name" value="PABS_CS"/>
</dbReference>
<evidence type="ECO:0000256" key="10">
    <source>
        <dbReference type="PROSITE-ProRule" id="PRU00354"/>
    </source>
</evidence>
<reference evidence="13" key="1">
    <citation type="submission" date="2021-05" db="EMBL/GenBank/DDBJ databases">
        <authorList>
            <person name="Alioto T."/>
            <person name="Alioto T."/>
            <person name="Gomez Garrido J."/>
        </authorList>
    </citation>
    <scope>NUCLEOTIDE SEQUENCE</scope>
</reference>
<dbReference type="GO" id="GO:0008295">
    <property type="term" value="P:spermidine biosynthetic process"/>
    <property type="evidence" value="ECO:0007669"/>
    <property type="project" value="TreeGrafter"/>
</dbReference>
<dbReference type="Gene3D" id="3.40.50.150">
    <property type="entry name" value="Vaccinia Virus protein VP39"/>
    <property type="match status" value="1"/>
</dbReference>
<evidence type="ECO:0000256" key="4">
    <source>
        <dbReference type="ARBA" id="ARBA00012455"/>
    </source>
</evidence>
<dbReference type="EMBL" id="HBUF01063787">
    <property type="protein sequence ID" value="CAG6626911.1"/>
    <property type="molecule type" value="Transcribed_RNA"/>
</dbReference>
<dbReference type="Gene3D" id="2.30.140.10">
    <property type="entry name" value="Spermidine synthase, tetramerisation domain"/>
    <property type="match status" value="1"/>
</dbReference>
<dbReference type="InterPro" id="IPR030374">
    <property type="entry name" value="PABS"/>
</dbReference>